<evidence type="ECO:0000313" key="11">
    <source>
        <dbReference type="Proteomes" id="UP000178040"/>
    </source>
</evidence>
<dbReference type="Gene3D" id="3.90.550.10">
    <property type="entry name" value="Spore Coat Polysaccharide Biosynthesis Protein SpsA, Chain A"/>
    <property type="match status" value="1"/>
</dbReference>
<dbReference type="InterPro" id="IPR050065">
    <property type="entry name" value="GlmU-like"/>
</dbReference>
<evidence type="ECO:0000256" key="5">
    <source>
        <dbReference type="ARBA" id="ARBA00023315"/>
    </source>
</evidence>
<comment type="catalytic activity">
    <reaction evidence="6">
        <text>alpha-D-glucosamine 1-phosphate + acetyl-CoA = N-acetyl-alpha-D-glucosamine 1-phosphate + CoA + H(+)</text>
        <dbReference type="Rhea" id="RHEA:13725"/>
        <dbReference type="ChEBI" id="CHEBI:15378"/>
        <dbReference type="ChEBI" id="CHEBI:57287"/>
        <dbReference type="ChEBI" id="CHEBI:57288"/>
        <dbReference type="ChEBI" id="CHEBI:57776"/>
        <dbReference type="ChEBI" id="CHEBI:58516"/>
        <dbReference type="EC" id="2.3.1.157"/>
    </reaction>
</comment>
<evidence type="ECO:0000256" key="4">
    <source>
        <dbReference type="ARBA" id="ARBA00022695"/>
    </source>
</evidence>
<gene>
    <name evidence="10" type="ORF">A3B40_05520</name>
</gene>
<dbReference type="GO" id="GO:0003977">
    <property type="term" value="F:UDP-N-acetylglucosamine diphosphorylase activity"/>
    <property type="evidence" value="ECO:0007669"/>
    <property type="project" value="UniProtKB-EC"/>
</dbReference>
<reference evidence="10 11" key="1">
    <citation type="journal article" date="2016" name="Nat. Commun.">
        <title>Thousands of microbial genomes shed light on interconnected biogeochemical processes in an aquifer system.</title>
        <authorList>
            <person name="Anantharaman K."/>
            <person name="Brown C.T."/>
            <person name="Hug L.A."/>
            <person name="Sharon I."/>
            <person name="Castelle C.J."/>
            <person name="Probst A.J."/>
            <person name="Thomas B.C."/>
            <person name="Singh A."/>
            <person name="Wilkins M.J."/>
            <person name="Karaoz U."/>
            <person name="Brodie E.L."/>
            <person name="Williams K.H."/>
            <person name="Hubbard S.S."/>
            <person name="Banfield J.F."/>
        </authorList>
    </citation>
    <scope>NUCLEOTIDE SEQUENCE [LARGE SCALE GENOMIC DNA]</scope>
</reference>
<accession>A0A1F7IQS2</accession>
<dbReference type="InterPro" id="IPR025877">
    <property type="entry name" value="MobA-like_NTP_Trfase"/>
</dbReference>
<dbReference type="Pfam" id="PF12804">
    <property type="entry name" value="NTP_transf_3"/>
    <property type="match status" value="1"/>
</dbReference>
<keyword evidence="5" id="KW-0012">Acyltransferase</keyword>
<keyword evidence="3" id="KW-0808">Transferase</keyword>
<evidence type="ECO:0000256" key="8">
    <source>
        <dbReference type="ARBA" id="ARBA00049628"/>
    </source>
</evidence>
<comment type="similarity">
    <text evidence="1">In the C-terminal section; belongs to the transferase hexapeptide repeat family.</text>
</comment>
<keyword evidence="4" id="KW-0548">Nucleotidyltransferase</keyword>
<evidence type="ECO:0000313" key="10">
    <source>
        <dbReference type="EMBL" id="OGK45709.1"/>
    </source>
</evidence>
<evidence type="ECO:0000256" key="7">
    <source>
        <dbReference type="ARBA" id="ARBA00048493"/>
    </source>
</evidence>
<protein>
    <recommendedName>
        <fullName evidence="9">MobA-like NTP transferase domain-containing protein</fullName>
    </recommendedName>
</protein>
<dbReference type="InterPro" id="IPR029044">
    <property type="entry name" value="Nucleotide-diphossugar_trans"/>
</dbReference>
<dbReference type="PANTHER" id="PTHR43584">
    <property type="entry name" value="NUCLEOTIDYL TRANSFERASE"/>
    <property type="match status" value="1"/>
</dbReference>
<evidence type="ECO:0000256" key="1">
    <source>
        <dbReference type="ARBA" id="ARBA00007707"/>
    </source>
</evidence>
<comment type="function">
    <text evidence="8">Catalyzes the last two sequential reactions in the de novo biosynthetic pathway for UDP-N-acetylglucosamine (UDP-GlcNAc). The C-terminal domain catalyzes the transfer of acetyl group from acetyl coenzyme A to glucosamine-1-phosphate (GlcN-1-P) to produce N-acetylglucosamine-1-phosphate (GlcNAc-1-P), which is converted into UDP-GlcNAc by the transfer of uridine 5-monophosphate (from uridine 5-triphosphate), a reaction catalyzed by the N-terminal domain.</text>
</comment>
<organism evidence="10 11">
    <name type="scientific">Candidatus Roizmanbacteria bacterium RIFCSPLOWO2_01_FULL_37_16</name>
    <dbReference type="NCBI Taxonomy" id="1802058"/>
    <lineage>
        <taxon>Bacteria</taxon>
        <taxon>Candidatus Roizmaniibacteriota</taxon>
    </lineage>
</organism>
<comment type="similarity">
    <text evidence="2">In the N-terminal section; belongs to the N-acetylglucosamine-1-phosphate uridyltransferase family.</text>
</comment>
<feature type="domain" description="MobA-like NTP transferase" evidence="9">
    <location>
        <begin position="5"/>
        <end position="151"/>
    </location>
</feature>
<evidence type="ECO:0000256" key="2">
    <source>
        <dbReference type="ARBA" id="ARBA00007947"/>
    </source>
</evidence>
<dbReference type="GO" id="GO:0019134">
    <property type="term" value="F:glucosamine-1-phosphate N-acetyltransferase activity"/>
    <property type="evidence" value="ECO:0007669"/>
    <property type="project" value="UniProtKB-EC"/>
</dbReference>
<dbReference type="PANTHER" id="PTHR43584:SF3">
    <property type="entry name" value="BIFUNCTIONAL PROTEIN GLMU"/>
    <property type="match status" value="1"/>
</dbReference>
<sequence>MKIAGIILAGGKGTRINTHRVNKVTLPFLGRPLIKYGIELFKGVANPIIVVVGAFSHSVKDVLTEDKIIYAYQKKRLGTGHATAIGLKALKKNKLPDLVLVGYGDHMMFYKKETIKRLINLHKRKKAAVTILTTEYEDPNYLAWGRVIRDKKGNITDSIEQKDATEEQRKIKEINPNFNCFSYKFLNENINKIKRSPVSGEYYLPELIKIAIKQGKKVAGLKVPFTEVGIGINKLPELQLSQDIYQHKSF</sequence>
<dbReference type="Proteomes" id="UP000178040">
    <property type="component" value="Unassembled WGS sequence"/>
</dbReference>
<dbReference type="EMBL" id="MGAI01000002">
    <property type="protein sequence ID" value="OGK45709.1"/>
    <property type="molecule type" value="Genomic_DNA"/>
</dbReference>
<evidence type="ECO:0000259" key="9">
    <source>
        <dbReference type="Pfam" id="PF12804"/>
    </source>
</evidence>
<proteinExistence type="inferred from homology"/>
<dbReference type="SUPFAM" id="SSF53448">
    <property type="entry name" value="Nucleotide-diphospho-sugar transferases"/>
    <property type="match status" value="1"/>
</dbReference>
<evidence type="ECO:0000256" key="3">
    <source>
        <dbReference type="ARBA" id="ARBA00022679"/>
    </source>
</evidence>
<comment type="catalytic activity">
    <reaction evidence="7">
        <text>N-acetyl-alpha-D-glucosamine 1-phosphate + UTP + H(+) = UDP-N-acetyl-alpha-D-glucosamine + diphosphate</text>
        <dbReference type="Rhea" id="RHEA:13509"/>
        <dbReference type="ChEBI" id="CHEBI:15378"/>
        <dbReference type="ChEBI" id="CHEBI:33019"/>
        <dbReference type="ChEBI" id="CHEBI:46398"/>
        <dbReference type="ChEBI" id="CHEBI:57705"/>
        <dbReference type="ChEBI" id="CHEBI:57776"/>
        <dbReference type="EC" id="2.7.7.23"/>
    </reaction>
</comment>
<name>A0A1F7IQS2_9BACT</name>
<evidence type="ECO:0000256" key="6">
    <source>
        <dbReference type="ARBA" id="ARBA00048247"/>
    </source>
</evidence>
<dbReference type="AlphaFoldDB" id="A0A1F7IQS2"/>
<comment type="caution">
    <text evidence="10">The sequence shown here is derived from an EMBL/GenBank/DDBJ whole genome shotgun (WGS) entry which is preliminary data.</text>
</comment>